<feature type="transmembrane region" description="Helical" evidence="1">
    <location>
        <begin position="164"/>
        <end position="189"/>
    </location>
</feature>
<evidence type="ECO:0000313" key="4">
    <source>
        <dbReference type="Proteomes" id="UP000274391"/>
    </source>
</evidence>
<name>A0A3P3VVJ8_9MICO</name>
<gene>
    <name evidence="3" type="ORF">EG850_10870</name>
</gene>
<feature type="transmembrane region" description="Helical" evidence="1">
    <location>
        <begin position="87"/>
        <end position="105"/>
    </location>
</feature>
<dbReference type="EMBL" id="RQVS01000013">
    <property type="protein sequence ID" value="RRJ86028.1"/>
    <property type="molecule type" value="Genomic_DNA"/>
</dbReference>
<feature type="transmembrane region" description="Helical" evidence="1">
    <location>
        <begin position="247"/>
        <end position="265"/>
    </location>
</feature>
<dbReference type="Pfam" id="PF04235">
    <property type="entry name" value="DUF418"/>
    <property type="match status" value="1"/>
</dbReference>
<dbReference type="OrthoDB" id="9807744at2"/>
<feature type="transmembrane region" description="Helical" evidence="1">
    <location>
        <begin position="117"/>
        <end position="134"/>
    </location>
</feature>
<feature type="transmembrane region" description="Helical" evidence="1">
    <location>
        <begin position="377"/>
        <end position="400"/>
    </location>
</feature>
<keyword evidence="1" id="KW-0472">Membrane</keyword>
<accession>A0A3P3VVJ8</accession>
<feature type="transmembrane region" description="Helical" evidence="1">
    <location>
        <begin position="35"/>
        <end position="53"/>
    </location>
</feature>
<dbReference type="PANTHER" id="PTHR30590:SF2">
    <property type="entry name" value="INNER MEMBRANE PROTEIN"/>
    <property type="match status" value="1"/>
</dbReference>
<evidence type="ECO:0000313" key="3">
    <source>
        <dbReference type="EMBL" id="RRJ86028.1"/>
    </source>
</evidence>
<sequence length="438" mass="47870">MTETRTPLPTEGAPAIATPPVASVDASRRIRSLDVLRGIAILGTLGTNIFVWAQTGAMTAVEQSTLTMGSGENPIEAMLSQLTNGKFLSLLTIMFGIGLTIQFDAAERRNQRWPAVYLWRGVLLFLDGLLHYVLVFMFDVLMAYAVTGIIVAYILLATKSVQRWIFAAATAVHLALVTLPLFGVSIPFLGSYGTADIGSRGDATRLPDTGSLAEFGGRTAEQFASGPTWWEEVVHRVTSFMSGREEAIFILPMSIALFLLGSFLFRAGLFERHGRRLRIVLMAIGAVAFVYDMLGSAIPELTPPGMYGRYVVPVLVAPAIAAVVAEFYLAREVGWVGRRLEDVGRLALSTYVGQNVVSMFLFSDWALNLDAKLPAELGFAAIVLCYLTVALIIIVFATVWRRYFRQGPLEWLWGVSYRGAMKLTPSWGATKTTPATQP</sequence>
<feature type="transmembrane region" description="Helical" evidence="1">
    <location>
        <begin position="342"/>
        <end position="362"/>
    </location>
</feature>
<keyword evidence="1" id="KW-0812">Transmembrane</keyword>
<proteinExistence type="predicted"/>
<keyword evidence="4" id="KW-1185">Reference proteome</keyword>
<dbReference type="PANTHER" id="PTHR30590">
    <property type="entry name" value="INNER MEMBRANE PROTEIN"/>
    <property type="match status" value="1"/>
</dbReference>
<dbReference type="Proteomes" id="UP000274391">
    <property type="component" value="Unassembled WGS sequence"/>
</dbReference>
<protein>
    <submittedName>
        <fullName evidence="3">DUF418 domain-containing protein</fullName>
    </submittedName>
</protein>
<dbReference type="AlphaFoldDB" id="A0A3P3VVJ8"/>
<dbReference type="RefSeq" id="WP_124973366.1">
    <property type="nucleotide sequence ID" value="NZ_RQVS01000013.1"/>
</dbReference>
<evidence type="ECO:0000256" key="1">
    <source>
        <dbReference type="SAM" id="Phobius"/>
    </source>
</evidence>
<dbReference type="InterPro" id="IPR052529">
    <property type="entry name" value="Bact_Transport_Assoc"/>
</dbReference>
<evidence type="ECO:0000259" key="2">
    <source>
        <dbReference type="Pfam" id="PF04235"/>
    </source>
</evidence>
<comment type="caution">
    <text evidence="3">The sequence shown here is derived from an EMBL/GenBank/DDBJ whole genome shotgun (WGS) entry which is preliminary data.</text>
</comment>
<dbReference type="InterPro" id="IPR007349">
    <property type="entry name" value="DUF418"/>
</dbReference>
<organism evidence="3 4">
    <name type="scientific">Gulosibacter macacae</name>
    <dbReference type="NCBI Taxonomy" id="2488791"/>
    <lineage>
        <taxon>Bacteria</taxon>
        <taxon>Bacillati</taxon>
        <taxon>Actinomycetota</taxon>
        <taxon>Actinomycetes</taxon>
        <taxon>Micrococcales</taxon>
        <taxon>Microbacteriaceae</taxon>
        <taxon>Gulosibacter</taxon>
    </lineage>
</organism>
<feature type="transmembrane region" description="Helical" evidence="1">
    <location>
        <begin position="277"/>
        <end position="298"/>
    </location>
</feature>
<keyword evidence="1" id="KW-1133">Transmembrane helix</keyword>
<reference evidence="3 4" key="1">
    <citation type="submission" date="2018-11" db="EMBL/GenBank/DDBJ databases">
        <title>YIM 102482-1 draft genome.</title>
        <authorList>
            <person name="Li G."/>
            <person name="Jiang Y."/>
        </authorList>
    </citation>
    <scope>NUCLEOTIDE SEQUENCE [LARGE SCALE GENOMIC DNA]</scope>
    <source>
        <strain evidence="3 4">YIM 102482-1</strain>
    </source>
</reference>
<feature type="transmembrane region" description="Helical" evidence="1">
    <location>
        <begin position="310"/>
        <end position="330"/>
    </location>
</feature>
<feature type="transmembrane region" description="Helical" evidence="1">
    <location>
        <begin position="140"/>
        <end position="157"/>
    </location>
</feature>
<feature type="domain" description="DUF418" evidence="2">
    <location>
        <begin position="265"/>
        <end position="413"/>
    </location>
</feature>